<dbReference type="GO" id="GO:0016747">
    <property type="term" value="F:acyltransferase activity, transferring groups other than amino-acyl groups"/>
    <property type="evidence" value="ECO:0007669"/>
    <property type="project" value="InterPro"/>
</dbReference>
<organism evidence="2 3">
    <name type="scientific">Bacillus infantis</name>
    <dbReference type="NCBI Taxonomy" id="324767"/>
    <lineage>
        <taxon>Bacteria</taxon>
        <taxon>Bacillati</taxon>
        <taxon>Bacillota</taxon>
        <taxon>Bacilli</taxon>
        <taxon>Bacillales</taxon>
        <taxon>Bacillaceae</taxon>
        <taxon>Bacillus</taxon>
    </lineage>
</organism>
<feature type="domain" description="N-acetyltransferase" evidence="1">
    <location>
        <begin position="16"/>
        <end position="165"/>
    </location>
</feature>
<comment type="caution">
    <text evidence="2">The sequence shown here is derived from an EMBL/GenBank/DDBJ whole genome shotgun (WGS) entry which is preliminary data.</text>
</comment>
<dbReference type="Proteomes" id="UP000322139">
    <property type="component" value="Unassembled WGS sequence"/>
</dbReference>
<protein>
    <submittedName>
        <fullName evidence="2">GNAT family N-acetyltransferase</fullName>
    </submittedName>
</protein>
<dbReference type="CDD" id="cd04301">
    <property type="entry name" value="NAT_SF"/>
    <property type="match status" value="1"/>
</dbReference>
<dbReference type="InterPro" id="IPR000182">
    <property type="entry name" value="GNAT_dom"/>
</dbReference>
<dbReference type="AlphaFoldDB" id="A0A5D4RGH6"/>
<dbReference type="SUPFAM" id="SSF55729">
    <property type="entry name" value="Acyl-CoA N-acyltransferases (Nat)"/>
    <property type="match status" value="1"/>
</dbReference>
<accession>A0A5D4RGH6</accession>
<dbReference type="InterPro" id="IPR016181">
    <property type="entry name" value="Acyl_CoA_acyltransferase"/>
</dbReference>
<gene>
    <name evidence="2" type="ORF">FZD51_05095</name>
</gene>
<dbReference type="PROSITE" id="PS51186">
    <property type="entry name" value="GNAT"/>
    <property type="match status" value="1"/>
</dbReference>
<proteinExistence type="predicted"/>
<sequence length="166" mass="18374">MKRSSGTICRMAAGKITSRSLSAGDYAFFQYLADHSGEWLVHEAQGRGIEEYIGAYTELDGEWRVWEKDGERAGVTFHVRRAPSNQKPWLGTILVDPDRRGTGLGRGILLALGEELAAENKAVFAAVPASESGWLEFFSKSGFEQYKSEKDDGGKEHLLLLKPIQP</sequence>
<evidence type="ECO:0000313" key="2">
    <source>
        <dbReference type="EMBL" id="TYS49940.1"/>
    </source>
</evidence>
<keyword evidence="2" id="KW-0808">Transferase</keyword>
<dbReference type="Pfam" id="PF08445">
    <property type="entry name" value="FR47"/>
    <property type="match status" value="1"/>
</dbReference>
<dbReference type="InterPro" id="IPR013653">
    <property type="entry name" value="GCN5-like_dom"/>
</dbReference>
<evidence type="ECO:0000313" key="3">
    <source>
        <dbReference type="Proteomes" id="UP000322139"/>
    </source>
</evidence>
<reference evidence="2 3" key="1">
    <citation type="submission" date="2019-08" db="EMBL/GenBank/DDBJ databases">
        <title>Bacillus genomes from the desert of Cuatro Cienegas, Coahuila.</title>
        <authorList>
            <person name="Olmedo-Alvarez G."/>
        </authorList>
    </citation>
    <scope>NUCLEOTIDE SEQUENCE [LARGE SCALE GENOMIC DNA]</scope>
    <source>
        <strain evidence="2 3">CH446_14T</strain>
    </source>
</reference>
<dbReference type="EMBL" id="VTER01000003">
    <property type="protein sequence ID" value="TYS49940.1"/>
    <property type="molecule type" value="Genomic_DNA"/>
</dbReference>
<dbReference type="Gene3D" id="3.40.630.30">
    <property type="match status" value="1"/>
</dbReference>
<evidence type="ECO:0000259" key="1">
    <source>
        <dbReference type="PROSITE" id="PS51186"/>
    </source>
</evidence>
<name>A0A5D4RGH6_9BACI</name>